<accession>A0A554JB04</accession>
<evidence type="ECO:0000313" key="9">
    <source>
        <dbReference type="Proteomes" id="UP000316253"/>
    </source>
</evidence>
<comment type="similarity">
    <text evidence="1 5">Belongs to the bacterial ribosomal protein bL17 family.</text>
</comment>
<dbReference type="InterPro" id="IPR036373">
    <property type="entry name" value="Ribosomal_bL17_sf"/>
</dbReference>
<feature type="region of interest" description="Disordered" evidence="7">
    <location>
        <begin position="105"/>
        <end position="152"/>
    </location>
</feature>
<gene>
    <name evidence="8" type="ORF">CEO22_462</name>
</gene>
<keyword evidence="3 5" id="KW-0687">Ribonucleoprotein</keyword>
<dbReference type="PANTHER" id="PTHR14413">
    <property type="entry name" value="RIBOSOMAL PROTEIN L17"/>
    <property type="match status" value="1"/>
</dbReference>
<reference evidence="8 9" key="1">
    <citation type="submission" date="2017-08" db="EMBL/GenBank/DDBJ databases">
        <title>Mechanisms for carbon and nitrogen cycling indicate functional differentiation within the Candidate Phyla Radiation.</title>
        <authorList>
            <person name="Danczak R.E."/>
            <person name="Johnston M.D."/>
            <person name="Kenah C."/>
            <person name="Slattery M."/>
            <person name="Wrighton K.C."/>
            <person name="Wilkins M.J."/>
        </authorList>
    </citation>
    <scope>NUCLEOTIDE SEQUENCE [LARGE SCALE GENOMIC DNA]</scope>
    <source>
        <strain evidence="8">Gr01-1014_85</strain>
    </source>
</reference>
<evidence type="ECO:0000256" key="5">
    <source>
        <dbReference type="RuleBase" id="RU000660"/>
    </source>
</evidence>
<organism evidence="8 9">
    <name type="scientific">Candidatus Berkelbacteria bacterium Gr01-1014_85</name>
    <dbReference type="NCBI Taxonomy" id="2017150"/>
    <lineage>
        <taxon>Bacteria</taxon>
        <taxon>Candidatus Berkelbacteria</taxon>
    </lineage>
</organism>
<sequence length="152" mass="16897">MLARKFGRKKAHREHMLKNLAASVILHESVSTTEAKAKEVRRYIERAITIAKQHNLASRRLLLSRFFDSAVAAKLESLTQDRYLNQDSGFTKVVKTGFRHGDGTSAATISLNQPKNPVQAVKTAKSVSAKTVNQPTQTEQPDQPDQPDQSES</sequence>
<evidence type="ECO:0000256" key="3">
    <source>
        <dbReference type="ARBA" id="ARBA00023274"/>
    </source>
</evidence>
<dbReference type="Gene3D" id="3.90.1030.10">
    <property type="entry name" value="Ribosomal protein L17"/>
    <property type="match status" value="1"/>
</dbReference>
<feature type="compositionally biased region" description="Low complexity" evidence="7">
    <location>
        <begin position="134"/>
        <end position="152"/>
    </location>
</feature>
<dbReference type="EMBL" id="VMFD01000041">
    <property type="protein sequence ID" value="TSC65470.1"/>
    <property type="molecule type" value="Genomic_DNA"/>
</dbReference>
<dbReference type="InterPro" id="IPR000456">
    <property type="entry name" value="Ribosomal_bL17"/>
</dbReference>
<protein>
    <recommendedName>
        <fullName evidence="4 6">50S ribosomal protein L17</fullName>
    </recommendedName>
</protein>
<dbReference type="PANTHER" id="PTHR14413:SF16">
    <property type="entry name" value="LARGE RIBOSOMAL SUBUNIT PROTEIN BL17M"/>
    <property type="match status" value="1"/>
</dbReference>
<dbReference type="Pfam" id="PF01196">
    <property type="entry name" value="Ribosomal_L17"/>
    <property type="match status" value="1"/>
</dbReference>
<feature type="compositionally biased region" description="Polar residues" evidence="7">
    <location>
        <begin position="105"/>
        <end position="116"/>
    </location>
</feature>
<dbReference type="GO" id="GO:0022625">
    <property type="term" value="C:cytosolic large ribosomal subunit"/>
    <property type="evidence" value="ECO:0007669"/>
    <property type="project" value="TreeGrafter"/>
</dbReference>
<dbReference type="GO" id="GO:0006412">
    <property type="term" value="P:translation"/>
    <property type="evidence" value="ECO:0007669"/>
    <property type="project" value="InterPro"/>
</dbReference>
<dbReference type="AlphaFoldDB" id="A0A554JB04"/>
<dbReference type="GO" id="GO:0003735">
    <property type="term" value="F:structural constituent of ribosome"/>
    <property type="evidence" value="ECO:0007669"/>
    <property type="project" value="InterPro"/>
</dbReference>
<proteinExistence type="inferred from homology"/>
<evidence type="ECO:0000256" key="6">
    <source>
        <dbReference type="RuleBase" id="RU000661"/>
    </source>
</evidence>
<keyword evidence="2 5" id="KW-0689">Ribosomal protein</keyword>
<evidence type="ECO:0000256" key="1">
    <source>
        <dbReference type="ARBA" id="ARBA00008777"/>
    </source>
</evidence>
<dbReference type="SUPFAM" id="SSF64263">
    <property type="entry name" value="Prokaryotic ribosomal protein L17"/>
    <property type="match status" value="1"/>
</dbReference>
<evidence type="ECO:0000256" key="7">
    <source>
        <dbReference type="SAM" id="MobiDB-lite"/>
    </source>
</evidence>
<name>A0A554JB04_9BACT</name>
<evidence type="ECO:0000256" key="2">
    <source>
        <dbReference type="ARBA" id="ARBA00022980"/>
    </source>
</evidence>
<dbReference type="NCBIfam" id="TIGR00059">
    <property type="entry name" value="L17"/>
    <property type="match status" value="1"/>
</dbReference>
<dbReference type="Proteomes" id="UP000316253">
    <property type="component" value="Unassembled WGS sequence"/>
</dbReference>
<comment type="caution">
    <text evidence="8">The sequence shown here is derived from an EMBL/GenBank/DDBJ whole genome shotgun (WGS) entry which is preliminary data.</text>
</comment>
<evidence type="ECO:0000313" key="8">
    <source>
        <dbReference type="EMBL" id="TSC65470.1"/>
    </source>
</evidence>
<evidence type="ECO:0000256" key="4">
    <source>
        <dbReference type="ARBA" id="ARBA00035494"/>
    </source>
</evidence>